<proteinExistence type="predicted"/>
<sequence>MKSIDKPFEEKQSIELAVGSFVIITFLFVLYVITNGNSNVLILAWPFALATIIANSIMFFHLMEKFFKLQEQRKDIGFKILLLLSNLPITFMYCLVVMKL</sequence>
<organism evidence="2 3">
    <name type="scientific">Flavobacterium procerum</name>
    <dbReference type="NCBI Taxonomy" id="1455569"/>
    <lineage>
        <taxon>Bacteria</taxon>
        <taxon>Pseudomonadati</taxon>
        <taxon>Bacteroidota</taxon>
        <taxon>Flavobacteriia</taxon>
        <taxon>Flavobacteriales</taxon>
        <taxon>Flavobacteriaceae</taxon>
        <taxon>Flavobacterium</taxon>
    </lineage>
</organism>
<evidence type="ECO:0000256" key="1">
    <source>
        <dbReference type="SAM" id="Phobius"/>
    </source>
</evidence>
<reference evidence="2 3" key="1">
    <citation type="submission" date="2024-09" db="EMBL/GenBank/DDBJ databases">
        <authorList>
            <person name="Sun Q."/>
            <person name="Mori K."/>
        </authorList>
    </citation>
    <scope>NUCLEOTIDE SEQUENCE [LARGE SCALE GENOMIC DNA]</scope>
    <source>
        <strain evidence="2 3">CGMCC 1.12926</strain>
    </source>
</reference>
<comment type="caution">
    <text evidence="2">The sequence shown here is derived from an EMBL/GenBank/DDBJ whole genome shotgun (WGS) entry which is preliminary data.</text>
</comment>
<feature type="transmembrane region" description="Helical" evidence="1">
    <location>
        <begin position="40"/>
        <end position="60"/>
    </location>
</feature>
<feature type="transmembrane region" description="Helical" evidence="1">
    <location>
        <begin position="80"/>
        <end position="98"/>
    </location>
</feature>
<dbReference type="Proteomes" id="UP001589734">
    <property type="component" value="Unassembled WGS sequence"/>
</dbReference>
<keyword evidence="3" id="KW-1185">Reference proteome</keyword>
<gene>
    <name evidence="2" type="ORF">ACFFLS_09095</name>
</gene>
<evidence type="ECO:0000313" key="3">
    <source>
        <dbReference type="Proteomes" id="UP001589734"/>
    </source>
</evidence>
<dbReference type="RefSeq" id="WP_379686278.1">
    <property type="nucleotide sequence ID" value="NZ_JBHLYW010000007.1"/>
</dbReference>
<dbReference type="EMBL" id="JBHLYW010000007">
    <property type="protein sequence ID" value="MFC0077197.1"/>
    <property type="molecule type" value="Genomic_DNA"/>
</dbReference>
<protein>
    <recommendedName>
        <fullName evidence="4">DUF420 domain-containing protein</fullName>
    </recommendedName>
</protein>
<keyword evidence="1" id="KW-0812">Transmembrane</keyword>
<accession>A0ABV6BP24</accession>
<keyword evidence="1" id="KW-1133">Transmembrane helix</keyword>
<evidence type="ECO:0000313" key="2">
    <source>
        <dbReference type="EMBL" id="MFC0077197.1"/>
    </source>
</evidence>
<feature type="transmembrane region" description="Helical" evidence="1">
    <location>
        <begin position="12"/>
        <end position="34"/>
    </location>
</feature>
<evidence type="ECO:0008006" key="4">
    <source>
        <dbReference type="Google" id="ProtNLM"/>
    </source>
</evidence>
<name>A0ABV6BP24_9FLAO</name>
<keyword evidence="1" id="KW-0472">Membrane</keyword>